<dbReference type="Pfam" id="PF00903">
    <property type="entry name" value="Glyoxalase"/>
    <property type="match status" value="2"/>
</dbReference>
<dbReference type="RefSeq" id="WP_354639587.1">
    <property type="nucleotide sequence ID" value="NZ_CP159872.1"/>
</dbReference>
<dbReference type="EMBL" id="CP159872">
    <property type="protein sequence ID" value="XCM79157.1"/>
    <property type="molecule type" value="Genomic_DNA"/>
</dbReference>
<organism evidence="2">
    <name type="scientific">Kitasatospora camelliae</name>
    <dbReference type="NCBI Taxonomy" id="3156397"/>
    <lineage>
        <taxon>Bacteria</taxon>
        <taxon>Bacillati</taxon>
        <taxon>Actinomycetota</taxon>
        <taxon>Actinomycetes</taxon>
        <taxon>Kitasatosporales</taxon>
        <taxon>Streptomycetaceae</taxon>
        <taxon>Kitasatospora</taxon>
    </lineage>
</organism>
<dbReference type="Gene3D" id="3.10.180.10">
    <property type="entry name" value="2,3-Dihydroxybiphenyl 1,2-Dioxygenase, domain 1"/>
    <property type="match status" value="2"/>
</dbReference>
<dbReference type="PANTHER" id="PTHR33993">
    <property type="entry name" value="GLYOXALASE-RELATED"/>
    <property type="match status" value="1"/>
</dbReference>
<dbReference type="PROSITE" id="PS51819">
    <property type="entry name" value="VOC"/>
    <property type="match status" value="2"/>
</dbReference>
<dbReference type="AlphaFoldDB" id="A0AAU8JTG7"/>
<accession>A0AAU8JTG7</accession>
<dbReference type="KEGG" id="kcm:ABWK59_09565"/>
<name>A0AAU8JTG7_9ACTN</name>
<dbReference type="InterPro" id="IPR037523">
    <property type="entry name" value="VOC_core"/>
</dbReference>
<sequence>MEAKDAAMVSTDFTPGSPNWIDLGSPDIPASTAFYGGLLGWEFVSAGPEAGGYGFFRLGGKTVGAIGPLSEEGAVPAWTIYFHTPDADATTKVVEQAGGTVRVPPMDVFDAGRLAQFTDPTGGDFAVWQPGTTEGLEVVGSPGAFIWSELHTGDVPRALAFYRAVFAWRSEDSGLPGIEYTIVSTAEGDDPQAAGVGGIAPPHEKLRTGWLPYFTVEDTDAAAALTHALGGTVLLPPGDVPQVGRIAVFADPSGAEFAVIKPEPPQ</sequence>
<evidence type="ECO:0000313" key="2">
    <source>
        <dbReference type="EMBL" id="XCM79157.1"/>
    </source>
</evidence>
<evidence type="ECO:0000259" key="1">
    <source>
        <dbReference type="PROSITE" id="PS51819"/>
    </source>
</evidence>
<proteinExistence type="predicted"/>
<dbReference type="InterPro" id="IPR004360">
    <property type="entry name" value="Glyas_Fos-R_dOase_dom"/>
</dbReference>
<feature type="domain" description="VOC" evidence="1">
    <location>
        <begin position="144"/>
        <end position="262"/>
    </location>
</feature>
<feature type="domain" description="VOC" evidence="1">
    <location>
        <begin position="17"/>
        <end position="130"/>
    </location>
</feature>
<reference evidence="2" key="1">
    <citation type="submission" date="2024-06" db="EMBL/GenBank/DDBJ databases">
        <title>The genome sequences of Kitasatospora sp. strain HUAS MG31.</title>
        <authorList>
            <person name="Mo P."/>
        </authorList>
    </citation>
    <scope>NUCLEOTIDE SEQUENCE</scope>
    <source>
        <strain evidence="2">HUAS MG31</strain>
    </source>
</reference>
<dbReference type="InterPro" id="IPR029068">
    <property type="entry name" value="Glyas_Bleomycin-R_OHBP_Dase"/>
</dbReference>
<gene>
    <name evidence="2" type="ORF">ABWK59_09565</name>
</gene>
<dbReference type="InterPro" id="IPR052164">
    <property type="entry name" value="Anthracycline_SecMetBiosynth"/>
</dbReference>
<dbReference type="CDD" id="cd07247">
    <property type="entry name" value="SgaA_N_like"/>
    <property type="match status" value="2"/>
</dbReference>
<dbReference type="PANTHER" id="PTHR33993:SF10">
    <property type="entry name" value="CONSERVED PROTEIN"/>
    <property type="match status" value="1"/>
</dbReference>
<dbReference type="SUPFAM" id="SSF54593">
    <property type="entry name" value="Glyoxalase/Bleomycin resistance protein/Dihydroxybiphenyl dioxygenase"/>
    <property type="match status" value="2"/>
</dbReference>
<protein>
    <submittedName>
        <fullName evidence="2">VOC family protein</fullName>
    </submittedName>
</protein>